<dbReference type="RefSeq" id="WP_188893236.1">
    <property type="nucleotide sequence ID" value="NZ_BMMZ01000001.1"/>
</dbReference>
<dbReference type="InterPro" id="IPR035930">
    <property type="entry name" value="FomD-like_sf"/>
</dbReference>
<organism evidence="3 4">
    <name type="scientific">Microlunatus endophyticus</name>
    <dbReference type="NCBI Taxonomy" id="1716077"/>
    <lineage>
        <taxon>Bacteria</taxon>
        <taxon>Bacillati</taxon>
        <taxon>Actinomycetota</taxon>
        <taxon>Actinomycetes</taxon>
        <taxon>Propionibacteriales</taxon>
        <taxon>Propionibacteriaceae</taxon>
        <taxon>Microlunatus</taxon>
    </lineage>
</organism>
<protein>
    <recommendedName>
        <fullName evidence="2">DUF402 domain-containing protein</fullName>
    </recommendedName>
</protein>
<dbReference type="AlphaFoldDB" id="A0A917W0E8"/>
<dbReference type="PANTHER" id="PTHR39159:SF1">
    <property type="entry name" value="UPF0374 PROTEIN YGAC"/>
    <property type="match status" value="1"/>
</dbReference>
<keyword evidence="1" id="KW-0378">Hydrolase</keyword>
<dbReference type="EMBL" id="BMMZ01000001">
    <property type="protein sequence ID" value="GGL47072.1"/>
    <property type="molecule type" value="Genomic_DNA"/>
</dbReference>
<evidence type="ECO:0000313" key="3">
    <source>
        <dbReference type="EMBL" id="GGL47072.1"/>
    </source>
</evidence>
<keyword evidence="4" id="KW-1185">Reference proteome</keyword>
<comment type="caution">
    <text evidence="3">The sequence shown here is derived from an EMBL/GenBank/DDBJ whole genome shotgun (WGS) entry which is preliminary data.</text>
</comment>
<proteinExistence type="predicted"/>
<dbReference type="InterPro" id="IPR007295">
    <property type="entry name" value="DUF402"/>
</dbReference>
<dbReference type="GO" id="GO:0016787">
    <property type="term" value="F:hydrolase activity"/>
    <property type="evidence" value="ECO:0007669"/>
    <property type="project" value="UniProtKB-KW"/>
</dbReference>
<evidence type="ECO:0000313" key="4">
    <source>
        <dbReference type="Proteomes" id="UP000613840"/>
    </source>
</evidence>
<dbReference type="PANTHER" id="PTHR39159">
    <property type="match status" value="1"/>
</dbReference>
<name>A0A917W0E8_9ACTN</name>
<sequence>MELPEFLPGSTMIAEERWHDLLWSAVPHRVVSSKPAELITYVANGTVATRASNRGMPGTESLNRDQRKLLTLRSRQARVAEVYEAPDKLFIRRPDRWSTTILGWDPVTGEFRGWYVNFELPTQTTSSGIVSMDLVLDLWVDPDRSWHWKDEDDFRTVLEDGTLDRSVAGHIEAEAADVLTELRTGTGAFNGRWLDFHPDPDWAVPELPERYAWASSAWTFPPGPRLSA</sequence>
<evidence type="ECO:0000259" key="2">
    <source>
        <dbReference type="Pfam" id="PF04167"/>
    </source>
</evidence>
<accession>A0A917W0E8</accession>
<reference evidence="3" key="2">
    <citation type="submission" date="2020-09" db="EMBL/GenBank/DDBJ databases">
        <authorList>
            <person name="Sun Q."/>
            <person name="Zhou Y."/>
        </authorList>
    </citation>
    <scope>NUCLEOTIDE SEQUENCE</scope>
    <source>
        <strain evidence="3">CGMCC 4.7306</strain>
    </source>
</reference>
<dbReference type="InterPro" id="IPR050212">
    <property type="entry name" value="Ntdp-like"/>
</dbReference>
<dbReference type="Pfam" id="PF04167">
    <property type="entry name" value="DUF402"/>
    <property type="match status" value="1"/>
</dbReference>
<reference evidence="3" key="1">
    <citation type="journal article" date="2014" name="Int. J. Syst. Evol. Microbiol.">
        <title>Complete genome sequence of Corynebacterium casei LMG S-19264T (=DSM 44701T), isolated from a smear-ripened cheese.</title>
        <authorList>
            <consortium name="US DOE Joint Genome Institute (JGI-PGF)"/>
            <person name="Walter F."/>
            <person name="Albersmeier A."/>
            <person name="Kalinowski J."/>
            <person name="Ruckert C."/>
        </authorList>
    </citation>
    <scope>NUCLEOTIDE SEQUENCE</scope>
    <source>
        <strain evidence="3">CGMCC 4.7306</strain>
    </source>
</reference>
<dbReference type="Proteomes" id="UP000613840">
    <property type="component" value="Unassembled WGS sequence"/>
</dbReference>
<feature type="domain" description="DUF402" evidence="2">
    <location>
        <begin position="79"/>
        <end position="185"/>
    </location>
</feature>
<dbReference type="SUPFAM" id="SSF159234">
    <property type="entry name" value="FomD-like"/>
    <property type="match status" value="1"/>
</dbReference>
<gene>
    <name evidence="3" type="ORF">GCM10011575_01160</name>
</gene>
<evidence type="ECO:0000256" key="1">
    <source>
        <dbReference type="ARBA" id="ARBA00022801"/>
    </source>
</evidence>
<dbReference type="Gene3D" id="2.40.380.10">
    <property type="entry name" value="FomD-like"/>
    <property type="match status" value="1"/>
</dbReference>